<sequence>MNRYAFALRMARQDALRAKGRTALVLCMIGLPVCVVVALAVIRKTASEPGVEATSAPAESAILAMIVAMAVLQVVLLAGPALVVDVRRRRRELALVAASGGAGRHLRAVVLASGLLLGGIAAVAGTALGVAAAAVIIRVAEANGAEPFGPFRVPWSAVAVTALLGLVTGLLAALIPARQAARMDVVAALAGRREPPGRARRGWPVVGGLLVVAGVAGSLAGVRVLHEFGAAFGAAAIIIGLVVACPWLVGATGRLAHRLPLPLRLAVRDGARNRARTAPAIAAITAAVAGITALAIGGASDFRQEQLDYRAELPMGSAVIRPTVEKADAVAPALRDALPGVPLVTLRALPGEGSTCMDPDPSRCKSVAFTPDEDEMSGFNIVDNVVGGAREARMLLGRDDPAVAAALAEGKIVLFGTRPPAGGKVTATISYWADDQEHTAGTVKDLPAVAVEGDPHVAAIVPPEVAERVAERADTTVRTEAYGIDRADHRVTPAEQAKLEKTLAASTPYDDLVYVERGFTDSYDKPTLLLGAAAAVLALGASLIATSLAAADARPDVATLAAVGARPRTRRLLTMGQAAFITVLGCWLGLAGGLVPGLAVTRPLTESAGDVGIPAHGAIVDVPWLLLLAIGLGIPLVAACFAGAVTRSRLPMGRRVLS</sequence>
<evidence type="ECO:0000313" key="8">
    <source>
        <dbReference type="EMBL" id="SFN05340.1"/>
    </source>
</evidence>
<keyword evidence="5 6" id="KW-0472">Membrane</keyword>
<feature type="transmembrane region" description="Helical" evidence="6">
    <location>
        <begin position="157"/>
        <end position="175"/>
    </location>
</feature>
<reference evidence="8 9" key="1">
    <citation type="submission" date="2016-10" db="EMBL/GenBank/DDBJ databases">
        <authorList>
            <person name="de Groot N.N."/>
        </authorList>
    </citation>
    <scope>NUCLEOTIDE SEQUENCE [LARGE SCALE GENOMIC DNA]</scope>
    <source>
        <strain evidence="8 9">DSM 43067</strain>
    </source>
</reference>
<keyword evidence="3 6" id="KW-0812">Transmembrane</keyword>
<dbReference type="Pfam" id="PF02687">
    <property type="entry name" value="FtsX"/>
    <property type="match status" value="2"/>
</dbReference>
<evidence type="ECO:0000256" key="6">
    <source>
        <dbReference type="SAM" id="Phobius"/>
    </source>
</evidence>
<feature type="transmembrane region" description="Helical" evidence="6">
    <location>
        <begin position="572"/>
        <end position="595"/>
    </location>
</feature>
<feature type="transmembrane region" description="Helical" evidence="6">
    <location>
        <begin position="277"/>
        <end position="299"/>
    </location>
</feature>
<evidence type="ECO:0000256" key="3">
    <source>
        <dbReference type="ARBA" id="ARBA00022692"/>
    </source>
</evidence>
<dbReference type="OrthoDB" id="3405625at2"/>
<evidence type="ECO:0000256" key="5">
    <source>
        <dbReference type="ARBA" id="ARBA00023136"/>
    </source>
</evidence>
<organism evidence="8 9">
    <name type="scientific">Actinomadura madurae</name>
    <dbReference type="NCBI Taxonomy" id="1993"/>
    <lineage>
        <taxon>Bacteria</taxon>
        <taxon>Bacillati</taxon>
        <taxon>Actinomycetota</taxon>
        <taxon>Actinomycetes</taxon>
        <taxon>Streptosporangiales</taxon>
        <taxon>Thermomonosporaceae</taxon>
        <taxon>Actinomadura</taxon>
    </lineage>
</organism>
<feature type="transmembrane region" description="Helical" evidence="6">
    <location>
        <begin position="202"/>
        <end position="222"/>
    </location>
</feature>
<feature type="domain" description="ABC3 transporter permease C-terminal" evidence="7">
    <location>
        <begin position="531"/>
        <end position="641"/>
    </location>
</feature>
<evidence type="ECO:0000256" key="1">
    <source>
        <dbReference type="ARBA" id="ARBA00004651"/>
    </source>
</evidence>
<dbReference type="InterPro" id="IPR003838">
    <property type="entry name" value="ABC3_permease_C"/>
</dbReference>
<dbReference type="STRING" id="1993.SAMN04489713_10144"/>
<keyword evidence="9" id="KW-1185">Reference proteome</keyword>
<protein>
    <submittedName>
        <fullName evidence="8">Putative ABC transport system permease protein</fullName>
    </submittedName>
</protein>
<dbReference type="eggNOG" id="COG0577">
    <property type="taxonomic scope" value="Bacteria"/>
</dbReference>
<dbReference type="AlphaFoldDB" id="A0A1I4VW02"/>
<feature type="transmembrane region" description="Helical" evidence="6">
    <location>
        <begin position="624"/>
        <end position="645"/>
    </location>
</feature>
<keyword evidence="4 6" id="KW-1133">Transmembrane helix</keyword>
<feature type="domain" description="ABC3 transporter permease C-terminal" evidence="7">
    <location>
        <begin position="65"/>
        <end position="184"/>
    </location>
</feature>
<accession>A0A1I4VW02</accession>
<evidence type="ECO:0000256" key="4">
    <source>
        <dbReference type="ARBA" id="ARBA00022989"/>
    </source>
</evidence>
<gene>
    <name evidence="8" type="ORF">SAMN04489713_10144</name>
</gene>
<feature type="transmembrane region" description="Helical" evidence="6">
    <location>
        <begin position="109"/>
        <end position="137"/>
    </location>
</feature>
<dbReference type="RefSeq" id="WP_075019589.1">
    <property type="nucleotide sequence ID" value="NZ_FOVH01000001.1"/>
</dbReference>
<dbReference type="EMBL" id="FOVH01000001">
    <property type="protein sequence ID" value="SFN05340.1"/>
    <property type="molecule type" value="Genomic_DNA"/>
</dbReference>
<comment type="subcellular location">
    <subcellularLocation>
        <location evidence="1">Cell membrane</location>
        <topology evidence="1">Multi-pass membrane protein</topology>
    </subcellularLocation>
</comment>
<evidence type="ECO:0000259" key="7">
    <source>
        <dbReference type="Pfam" id="PF02687"/>
    </source>
</evidence>
<dbReference type="PANTHER" id="PTHR30287">
    <property type="entry name" value="MEMBRANE COMPONENT OF PREDICTED ABC SUPERFAMILY METABOLITE UPTAKE TRANSPORTER"/>
    <property type="match status" value="1"/>
</dbReference>
<dbReference type="Proteomes" id="UP000183413">
    <property type="component" value="Unassembled WGS sequence"/>
</dbReference>
<dbReference type="PANTHER" id="PTHR30287:SF1">
    <property type="entry name" value="INNER MEMBRANE PROTEIN"/>
    <property type="match status" value="1"/>
</dbReference>
<evidence type="ECO:0000256" key="2">
    <source>
        <dbReference type="ARBA" id="ARBA00022475"/>
    </source>
</evidence>
<feature type="transmembrane region" description="Helical" evidence="6">
    <location>
        <begin position="21"/>
        <end position="42"/>
    </location>
</feature>
<feature type="transmembrane region" description="Helical" evidence="6">
    <location>
        <begin position="62"/>
        <end position="84"/>
    </location>
</feature>
<feature type="transmembrane region" description="Helical" evidence="6">
    <location>
        <begin position="228"/>
        <end position="256"/>
    </location>
</feature>
<dbReference type="GO" id="GO:0005886">
    <property type="term" value="C:plasma membrane"/>
    <property type="evidence" value="ECO:0007669"/>
    <property type="project" value="UniProtKB-SubCell"/>
</dbReference>
<keyword evidence="2" id="KW-1003">Cell membrane</keyword>
<dbReference type="InterPro" id="IPR038766">
    <property type="entry name" value="Membrane_comp_ABC_pdt"/>
</dbReference>
<feature type="transmembrane region" description="Helical" evidence="6">
    <location>
        <begin position="528"/>
        <end position="551"/>
    </location>
</feature>
<evidence type="ECO:0000313" key="9">
    <source>
        <dbReference type="Proteomes" id="UP000183413"/>
    </source>
</evidence>
<name>A0A1I4VW02_9ACTN</name>
<proteinExistence type="predicted"/>
<dbReference type="InParanoid" id="A0A1I4VW02"/>